<dbReference type="AlphaFoldDB" id="A0A0G0VGX3"/>
<evidence type="ECO:0000313" key="1">
    <source>
        <dbReference type="EMBL" id="KKR98891.1"/>
    </source>
</evidence>
<dbReference type="EMBL" id="LCAW01000014">
    <property type="protein sequence ID" value="KKR98891.1"/>
    <property type="molecule type" value="Genomic_DNA"/>
</dbReference>
<dbReference type="Gene3D" id="3.90.1640.10">
    <property type="entry name" value="inorganic pyrophosphatase (n-terminal core)"/>
    <property type="match status" value="1"/>
</dbReference>
<protein>
    <submittedName>
        <fullName evidence="1">Phosphoesterase RecJ domain protein</fullName>
    </submittedName>
</protein>
<proteinExistence type="predicted"/>
<dbReference type="SUPFAM" id="SSF64182">
    <property type="entry name" value="DHH phosphoesterases"/>
    <property type="match status" value="1"/>
</dbReference>
<organism evidence="1 2">
    <name type="scientific">Candidatus Uhrbacteria bacterium GW2011_GWC1_41_20</name>
    <dbReference type="NCBI Taxonomy" id="1618983"/>
    <lineage>
        <taxon>Bacteria</taxon>
        <taxon>Candidatus Uhriibacteriota</taxon>
    </lineage>
</organism>
<comment type="caution">
    <text evidence="1">The sequence shown here is derived from an EMBL/GenBank/DDBJ whole genome shotgun (WGS) entry which is preliminary data.</text>
</comment>
<evidence type="ECO:0000313" key="2">
    <source>
        <dbReference type="Proteomes" id="UP000033930"/>
    </source>
</evidence>
<dbReference type="Proteomes" id="UP000033930">
    <property type="component" value="Unassembled WGS sequence"/>
</dbReference>
<dbReference type="InterPro" id="IPR038763">
    <property type="entry name" value="DHH_sf"/>
</dbReference>
<sequence length="381" mass="42711">MAYSTHEQFFTMLERSTKPIILLSHGANADDFASAFGVCALLQKLEKSVEIVSPGGNVPKSLSFIKSPVQIQGDIQNIRKLTLRVNAKNAKVDELSYNMEGEELHIHILPKSGTWTSSDVHIDTHGYKHDLIITIGAADLETFGQLFELYGDFFHQTPIINIDHNSANEHFGQVNLVDMSAVSCSEICYDTFMRIDEALVDAEIATLFLTGMIYKTHSFKTENVTPRTLKLAGDLITKGARRDEIVQKLYKTRSVETLRLWGRALARLKSDDQHHIVWTMLTQQDFINAGADSTALESIIDELLMSAPEAQIASVLYEHIDGYTTSILHARRPYDALMLGAPFRAAGTREEAKLQIRQSDIIKAERDLITHLQKTIKELVV</sequence>
<dbReference type="PANTHER" id="PTHR47618:SF1">
    <property type="entry name" value="BIFUNCTIONAL OLIGORIBONUCLEASE AND PAP PHOSPHATASE NRNA"/>
    <property type="match status" value="1"/>
</dbReference>
<accession>A0A0G0VGX3</accession>
<name>A0A0G0VGX3_9BACT</name>
<gene>
    <name evidence="1" type="ORF">UU50_C0014G0023</name>
</gene>
<reference evidence="1 2" key="1">
    <citation type="journal article" date="2015" name="Nature">
        <title>rRNA introns, odd ribosomes, and small enigmatic genomes across a large radiation of phyla.</title>
        <authorList>
            <person name="Brown C.T."/>
            <person name="Hug L.A."/>
            <person name="Thomas B.C."/>
            <person name="Sharon I."/>
            <person name="Castelle C.J."/>
            <person name="Singh A."/>
            <person name="Wilkins M.J."/>
            <person name="Williams K.H."/>
            <person name="Banfield J.F."/>
        </authorList>
    </citation>
    <scope>NUCLEOTIDE SEQUENCE [LARGE SCALE GENOMIC DNA]</scope>
</reference>
<dbReference type="PANTHER" id="PTHR47618">
    <property type="entry name" value="BIFUNCTIONAL OLIGORIBONUCLEASE AND PAP PHOSPHATASE NRNA"/>
    <property type="match status" value="1"/>
</dbReference>
<dbReference type="Gene3D" id="3.10.310.30">
    <property type="match status" value="1"/>
</dbReference>
<dbReference type="InterPro" id="IPR051319">
    <property type="entry name" value="Oligoribo/pAp-PDE_c-di-AMP_PDE"/>
</dbReference>